<sequence length="68" mass="7399">MFICLLYNVVIETKQYEGDAVSGVGVLYGRCALQVPATVERAGGWQLAARASHTTGGRHAPLHYSYML</sequence>
<evidence type="ECO:0000313" key="2">
    <source>
        <dbReference type="Proteomes" id="UP000838878"/>
    </source>
</evidence>
<feature type="non-terminal residue" evidence="1">
    <location>
        <position position="68"/>
    </location>
</feature>
<accession>A0A8J9UVR3</accession>
<proteinExistence type="predicted"/>
<evidence type="ECO:0000313" key="1">
    <source>
        <dbReference type="EMBL" id="CAH0726697.1"/>
    </source>
</evidence>
<dbReference type="AlphaFoldDB" id="A0A8J9UVR3"/>
<dbReference type="Proteomes" id="UP000838878">
    <property type="component" value="Chromosome 6"/>
</dbReference>
<gene>
    <name evidence="1" type="ORF">BINO364_LOCUS12129</name>
</gene>
<dbReference type="OrthoDB" id="10566482at2759"/>
<keyword evidence="2" id="KW-1185">Reference proteome</keyword>
<name>A0A8J9UVR3_9NEOP</name>
<organism evidence="1 2">
    <name type="scientific">Brenthis ino</name>
    <name type="common">lesser marbled fritillary</name>
    <dbReference type="NCBI Taxonomy" id="405034"/>
    <lineage>
        <taxon>Eukaryota</taxon>
        <taxon>Metazoa</taxon>
        <taxon>Ecdysozoa</taxon>
        <taxon>Arthropoda</taxon>
        <taxon>Hexapoda</taxon>
        <taxon>Insecta</taxon>
        <taxon>Pterygota</taxon>
        <taxon>Neoptera</taxon>
        <taxon>Endopterygota</taxon>
        <taxon>Lepidoptera</taxon>
        <taxon>Glossata</taxon>
        <taxon>Ditrysia</taxon>
        <taxon>Papilionoidea</taxon>
        <taxon>Nymphalidae</taxon>
        <taxon>Heliconiinae</taxon>
        <taxon>Argynnini</taxon>
        <taxon>Brenthis</taxon>
    </lineage>
</organism>
<protein>
    <submittedName>
        <fullName evidence="1">Uncharacterized protein</fullName>
    </submittedName>
</protein>
<reference evidence="1" key="1">
    <citation type="submission" date="2021-12" db="EMBL/GenBank/DDBJ databases">
        <authorList>
            <person name="Martin H S."/>
        </authorList>
    </citation>
    <scope>NUCLEOTIDE SEQUENCE</scope>
</reference>
<dbReference type="EMBL" id="OV170226">
    <property type="protein sequence ID" value="CAH0726697.1"/>
    <property type="molecule type" value="Genomic_DNA"/>
</dbReference>